<feature type="compositionally biased region" description="Pro residues" evidence="2">
    <location>
        <begin position="432"/>
        <end position="442"/>
    </location>
</feature>
<dbReference type="Gene3D" id="3.40.50.300">
    <property type="entry name" value="P-loop containing nucleotide triphosphate hydrolases"/>
    <property type="match status" value="1"/>
</dbReference>
<dbReference type="GO" id="GO:0003676">
    <property type="term" value="F:nucleic acid binding"/>
    <property type="evidence" value="ECO:0007669"/>
    <property type="project" value="InterPro"/>
</dbReference>
<dbReference type="PANTHER" id="PTHR13710:SF120">
    <property type="entry name" value="BIFUNCTIONAL 3'-5' EXONUCLEASE_ATP-DEPENDENT HELICASE WRN"/>
    <property type="match status" value="1"/>
</dbReference>
<evidence type="ECO:0000256" key="1">
    <source>
        <dbReference type="ARBA" id="ARBA00005446"/>
    </source>
</evidence>
<dbReference type="InterPro" id="IPR011545">
    <property type="entry name" value="DEAD/DEAH_box_helicase_dom"/>
</dbReference>
<keyword evidence="5" id="KW-1185">Reference proteome</keyword>
<dbReference type="GO" id="GO:0005737">
    <property type="term" value="C:cytoplasm"/>
    <property type="evidence" value="ECO:0007669"/>
    <property type="project" value="TreeGrafter"/>
</dbReference>
<comment type="caution">
    <text evidence="4">The sequence shown here is derived from an EMBL/GenBank/DDBJ whole genome shotgun (WGS) entry which is preliminary data.</text>
</comment>
<organism evidence="4 5">
    <name type="scientific">Asterophora parasitica</name>
    <dbReference type="NCBI Taxonomy" id="117018"/>
    <lineage>
        <taxon>Eukaryota</taxon>
        <taxon>Fungi</taxon>
        <taxon>Dikarya</taxon>
        <taxon>Basidiomycota</taxon>
        <taxon>Agaricomycotina</taxon>
        <taxon>Agaricomycetes</taxon>
        <taxon>Agaricomycetidae</taxon>
        <taxon>Agaricales</taxon>
        <taxon>Tricholomatineae</taxon>
        <taxon>Lyophyllaceae</taxon>
        <taxon>Asterophora</taxon>
    </lineage>
</organism>
<feature type="region of interest" description="Disordered" evidence="2">
    <location>
        <begin position="1"/>
        <end position="53"/>
    </location>
</feature>
<feature type="compositionally biased region" description="Polar residues" evidence="2">
    <location>
        <begin position="16"/>
        <end position="28"/>
    </location>
</feature>
<dbReference type="Pfam" id="PF00270">
    <property type="entry name" value="DEAD"/>
    <property type="match status" value="1"/>
</dbReference>
<name>A0A9P7G8A1_9AGAR</name>
<dbReference type="GO" id="GO:0005634">
    <property type="term" value="C:nucleus"/>
    <property type="evidence" value="ECO:0007669"/>
    <property type="project" value="TreeGrafter"/>
</dbReference>
<dbReference type="GO" id="GO:0009378">
    <property type="term" value="F:four-way junction helicase activity"/>
    <property type="evidence" value="ECO:0007669"/>
    <property type="project" value="TreeGrafter"/>
</dbReference>
<dbReference type="SMART" id="SM00487">
    <property type="entry name" value="DEXDc"/>
    <property type="match status" value="1"/>
</dbReference>
<evidence type="ECO:0000256" key="2">
    <source>
        <dbReference type="SAM" id="MobiDB-lite"/>
    </source>
</evidence>
<dbReference type="AlphaFoldDB" id="A0A9P7G8A1"/>
<dbReference type="OrthoDB" id="2499463at2759"/>
<reference evidence="4" key="1">
    <citation type="submission" date="2020-07" db="EMBL/GenBank/DDBJ databases">
        <authorList>
            <person name="Nieuwenhuis M."/>
            <person name="Van De Peppel L.J.J."/>
        </authorList>
    </citation>
    <scope>NUCLEOTIDE SEQUENCE</scope>
    <source>
        <strain evidence="4">AP01</strain>
        <tissue evidence="4">Mycelium</tissue>
    </source>
</reference>
<evidence type="ECO:0000259" key="3">
    <source>
        <dbReference type="PROSITE" id="PS51192"/>
    </source>
</evidence>
<feature type="domain" description="Helicase ATP-binding" evidence="3">
    <location>
        <begin position="77"/>
        <end position="250"/>
    </location>
</feature>
<feature type="region of interest" description="Disordered" evidence="2">
    <location>
        <begin position="428"/>
        <end position="451"/>
    </location>
</feature>
<sequence>MSSTTPQKPSRPRNPLPNTLSHASSRSFGTPRRRKAPRSTRLQGVKPVTKTDSETSAELISKLNLQFAPDAWQVQLISRITRGYDSIFVAGTGYGKSLIFQGLAALGGAKKTVVIISPLKALERDQAEKNGLKAMLINEDNTKDPSVWCEARTKAQMIYISPEMAPSANFIDLWKFSKFRKRDQAIIIDEAHCIEEWATFEIIYKSLAFGHRPFWGIDVGCDRPNLLFATKPLVNRKNPILDILNLLPAHLNHETPRDAIPKGLCYYDSEAASMGAHRPRPYNTWDLLLVPPWAFRPKPPAVGAAVQRVKGRVKLKVEPKTRTAQRERLEKSLEAFINSEGCLHKLMSETFHPHTGLTTYLGLSSNAPVKPGKHSEVSPFELSWTVLNLDRSPPRNRCCHQCNPQLVNQLMPSNKNDPRLVQFASEFLNPFPDAPPTRPPSQPSTTSNVSHTSITSDIAALSATNFEPIVRSTSKDEKEHRRLLLDWRNERHHRSGSDIFLSPAVALPPSRLAKLVLKGGQFLKESTIGRREILKVISWDFATDDDFKE</sequence>
<dbReference type="EMBL" id="JABCKV010000087">
    <property type="protein sequence ID" value="KAG5643998.1"/>
    <property type="molecule type" value="Genomic_DNA"/>
</dbReference>
<dbReference type="GO" id="GO:0000724">
    <property type="term" value="P:double-strand break repair via homologous recombination"/>
    <property type="evidence" value="ECO:0007669"/>
    <property type="project" value="TreeGrafter"/>
</dbReference>
<accession>A0A9P7G8A1</accession>
<dbReference type="PANTHER" id="PTHR13710">
    <property type="entry name" value="DNA HELICASE RECQ FAMILY MEMBER"/>
    <property type="match status" value="1"/>
</dbReference>
<evidence type="ECO:0000313" key="4">
    <source>
        <dbReference type="EMBL" id="KAG5643998.1"/>
    </source>
</evidence>
<dbReference type="GO" id="GO:0043138">
    <property type="term" value="F:3'-5' DNA helicase activity"/>
    <property type="evidence" value="ECO:0007669"/>
    <property type="project" value="TreeGrafter"/>
</dbReference>
<dbReference type="GO" id="GO:0005524">
    <property type="term" value="F:ATP binding"/>
    <property type="evidence" value="ECO:0007669"/>
    <property type="project" value="InterPro"/>
</dbReference>
<dbReference type="PROSITE" id="PS51192">
    <property type="entry name" value="HELICASE_ATP_BIND_1"/>
    <property type="match status" value="1"/>
</dbReference>
<evidence type="ECO:0000313" key="5">
    <source>
        <dbReference type="Proteomes" id="UP000775547"/>
    </source>
</evidence>
<dbReference type="InterPro" id="IPR014001">
    <property type="entry name" value="Helicase_ATP-bd"/>
</dbReference>
<dbReference type="InterPro" id="IPR027417">
    <property type="entry name" value="P-loop_NTPase"/>
</dbReference>
<gene>
    <name evidence="4" type="ORF">DXG03_009288</name>
</gene>
<dbReference type="GO" id="GO:0005694">
    <property type="term" value="C:chromosome"/>
    <property type="evidence" value="ECO:0007669"/>
    <property type="project" value="TreeGrafter"/>
</dbReference>
<proteinExistence type="inferred from homology"/>
<reference evidence="4" key="2">
    <citation type="submission" date="2021-10" db="EMBL/GenBank/DDBJ databases">
        <title>Phylogenomics reveals ancestral predisposition of the termite-cultivated fungus Termitomyces towards a domesticated lifestyle.</title>
        <authorList>
            <person name="Auxier B."/>
            <person name="Grum-Grzhimaylo A."/>
            <person name="Cardenas M.E."/>
            <person name="Lodge J.D."/>
            <person name="Laessoe T."/>
            <person name="Pedersen O."/>
            <person name="Smith M.E."/>
            <person name="Kuyper T.W."/>
            <person name="Franco-Molano E.A."/>
            <person name="Baroni T.J."/>
            <person name="Aanen D.K."/>
        </authorList>
    </citation>
    <scope>NUCLEOTIDE SEQUENCE</scope>
    <source>
        <strain evidence="4">AP01</strain>
        <tissue evidence="4">Mycelium</tissue>
    </source>
</reference>
<feature type="non-terminal residue" evidence="4">
    <location>
        <position position="549"/>
    </location>
</feature>
<dbReference type="Proteomes" id="UP000775547">
    <property type="component" value="Unassembled WGS sequence"/>
</dbReference>
<comment type="similarity">
    <text evidence="1">Belongs to the helicase family. RecQ subfamily.</text>
</comment>
<protein>
    <recommendedName>
        <fullName evidence="3">Helicase ATP-binding domain-containing protein</fullName>
    </recommendedName>
</protein>
<dbReference type="SUPFAM" id="SSF52540">
    <property type="entry name" value="P-loop containing nucleoside triphosphate hydrolases"/>
    <property type="match status" value="1"/>
</dbReference>